<dbReference type="PANTHER" id="PTHR46938">
    <property type="entry name" value="DISCOIDIN-1 SUBUNIT A-RELATED-RELATED"/>
    <property type="match status" value="1"/>
</dbReference>
<organism evidence="3 4">
    <name type="scientific">Ascobolus immersus RN42</name>
    <dbReference type="NCBI Taxonomy" id="1160509"/>
    <lineage>
        <taxon>Eukaryota</taxon>
        <taxon>Fungi</taxon>
        <taxon>Dikarya</taxon>
        <taxon>Ascomycota</taxon>
        <taxon>Pezizomycotina</taxon>
        <taxon>Pezizomycetes</taxon>
        <taxon>Pezizales</taxon>
        <taxon>Ascobolaceae</taxon>
        <taxon>Ascobolus</taxon>
    </lineage>
</organism>
<reference evidence="3 4" key="1">
    <citation type="journal article" date="2018" name="Nat. Ecol. Evol.">
        <title>Pezizomycetes genomes reveal the molecular basis of ectomycorrhizal truffle lifestyle.</title>
        <authorList>
            <person name="Murat C."/>
            <person name="Payen T."/>
            <person name="Noel B."/>
            <person name="Kuo A."/>
            <person name="Morin E."/>
            <person name="Chen J."/>
            <person name="Kohler A."/>
            <person name="Krizsan K."/>
            <person name="Balestrini R."/>
            <person name="Da Silva C."/>
            <person name="Montanini B."/>
            <person name="Hainaut M."/>
            <person name="Levati E."/>
            <person name="Barry K.W."/>
            <person name="Belfiori B."/>
            <person name="Cichocki N."/>
            <person name="Clum A."/>
            <person name="Dockter R.B."/>
            <person name="Fauchery L."/>
            <person name="Guy J."/>
            <person name="Iotti M."/>
            <person name="Le Tacon F."/>
            <person name="Lindquist E.A."/>
            <person name="Lipzen A."/>
            <person name="Malagnac F."/>
            <person name="Mello A."/>
            <person name="Molinier V."/>
            <person name="Miyauchi S."/>
            <person name="Poulain J."/>
            <person name="Riccioni C."/>
            <person name="Rubini A."/>
            <person name="Sitrit Y."/>
            <person name="Splivallo R."/>
            <person name="Traeger S."/>
            <person name="Wang M."/>
            <person name="Zifcakova L."/>
            <person name="Wipf D."/>
            <person name="Zambonelli A."/>
            <person name="Paolocci F."/>
            <person name="Nowrousian M."/>
            <person name="Ottonello S."/>
            <person name="Baldrian P."/>
            <person name="Spatafora J.W."/>
            <person name="Henrissat B."/>
            <person name="Nagy L.G."/>
            <person name="Aury J.M."/>
            <person name="Wincker P."/>
            <person name="Grigoriev I.V."/>
            <person name="Bonfante P."/>
            <person name="Martin F.M."/>
        </authorList>
    </citation>
    <scope>NUCLEOTIDE SEQUENCE [LARGE SCALE GENOMIC DNA]</scope>
    <source>
        <strain evidence="3 4">RN42</strain>
    </source>
</reference>
<dbReference type="Proteomes" id="UP000275078">
    <property type="component" value="Unassembled WGS sequence"/>
</dbReference>
<dbReference type="EMBL" id="ML119875">
    <property type="protein sequence ID" value="RPA72173.1"/>
    <property type="molecule type" value="Genomic_DNA"/>
</dbReference>
<evidence type="ECO:0000259" key="2">
    <source>
        <dbReference type="Pfam" id="PF09458"/>
    </source>
</evidence>
<dbReference type="OrthoDB" id="291007at2759"/>
<dbReference type="Pfam" id="PF09458">
    <property type="entry name" value="H_lectin"/>
    <property type="match status" value="2"/>
</dbReference>
<feature type="domain" description="H-type lectin" evidence="2">
    <location>
        <begin position="326"/>
        <end position="390"/>
    </location>
</feature>
<sequence>MACSSWEACFLENTQEERVLRRHFGNWDSPDYLGTSTTTETSTPSATIDSDLSSPDTSTVDESERELENIIRTRIDELLQSLPNERRIGFLAEMLQKKLALVKPCVGTVNFPGDEATSMRNIQYKNLNPAFAIPSILTALSGFSIPAFEDIDLYVFCTNQQYSTFDLLLKKWSPTTFVPSQFVHVNWLQLPGGDHQDELPLWQHGEWDFADELEYFARLEEGDGLVNSTTWIQFPQCFESTPEVVVFVNGIGCSNDSDLRFHIYASQNTPSGCMLNFDTWESSTLRSIKISWIAYAISLAGVYSGSADTLAFRTVDEPQRYNMGYIAFPPGRFVKPPNVLVGLNYIDVDCEDDKNIKVFVANVTAVGMCWYASTWGDTALRGAGISYLAIEED</sequence>
<dbReference type="SUPFAM" id="SSF141086">
    <property type="entry name" value="Agglutinin HPA-like"/>
    <property type="match status" value="2"/>
</dbReference>
<dbReference type="GO" id="GO:0070492">
    <property type="term" value="F:oligosaccharide binding"/>
    <property type="evidence" value="ECO:0007669"/>
    <property type="project" value="TreeGrafter"/>
</dbReference>
<dbReference type="InterPro" id="IPR037221">
    <property type="entry name" value="H-type_lectin_dom_sf"/>
</dbReference>
<dbReference type="GO" id="GO:0046871">
    <property type="term" value="F:N-acetylgalactosamine binding"/>
    <property type="evidence" value="ECO:0007669"/>
    <property type="project" value="TreeGrafter"/>
</dbReference>
<dbReference type="InterPro" id="IPR019019">
    <property type="entry name" value="H-type_lectin_domain"/>
</dbReference>
<feature type="domain" description="H-type lectin" evidence="2">
    <location>
        <begin position="232"/>
        <end position="295"/>
    </location>
</feature>
<dbReference type="AlphaFoldDB" id="A0A3N4HCW9"/>
<feature type="region of interest" description="Disordered" evidence="1">
    <location>
        <begin position="31"/>
        <end position="61"/>
    </location>
</feature>
<feature type="compositionally biased region" description="Low complexity" evidence="1">
    <location>
        <begin position="35"/>
        <end position="47"/>
    </location>
</feature>
<evidence type="ECO:0000256" key="1">
    <source>
        <dbReference type="SAM" id="MobiDB-lite"/>
    </source>
</evidence>
<proteinExistence type="predicted"/>
<evidence type="ECO:0000313" key="3">
    <source>
        <dbReference type="EMBL" id="RPA72173.1"/>
    </source>
</evidence>
<accession>A0A3N4HCW9</accession>
<dbReference type="GO" id="GO:0098609">
    <property type="term" value="P:cell-cell adhesion"/>
    <property type="evidence" value="ECO:0007669"/>
    <property type="project" value="TreeGrafter"/>
</dbReference>
<gene>
    <name evidence="3" type="ORF">BJ508DRAFT_335304</name>
</gene>
<feature type="compositionally biased region" description="Polar residues" evidence="1">
    <location>
        <begin position="48"/>
        <end position="58"/>
    </location>
</feature>
<protein>
    <recommendedName>
        <fullName evidence="2">H-type lectin domain-containing protein</fullName>
    </recommendedName>
</protein>
<dbReference type="GO" id="GO:0098636">
    <property type="term" value="C:protein complex involved in cell adhesion"/>
    <property type="evidence" value="ECO:0007669"/>
    <property type="project" value="TreeGrafter"/>
</dbReference>
<dbReference type="Gene3D" id="2.60.40.2080">
    <property type="match status" value="2"/>
</dbReference>
<dbReference type="InterPro" id="IPR052487">
    <property type="entry name" value="Galactose-binding_lectin"/>
</dbReference>
<dbReference type="GO" id="GO:0030247">
    <property type="term" value="F:polysaccharide binding"/>
    <property type="evidence" value="ECO:0007669"/>
    <property type="project" value="TreeGrafter"/>
</dbReference>
<dbReference type="GO" id="GO:0009986">
    <property type="term" value="C:cell surface"/>
    <property type="evidence" value="ECO:0007669"/>
    <property type="project" value="TreeGrafter"/>
</dbReference>
<name>A0A3N4HCW9_ASCIM</name>
<evidence type="ECO:0000313" key="4">
    <source>
        <dbReference type="Proteomes" id="UP000275078"/>
    </source>
</evidence>
<keyword evidence="4" id="KW-1185">Reference proteome</keyword>